<evidence type="ECO:0000313" key="2">
    <source>
        <dbReference type="EMBL" id="PZL72142.1"/>
    </source>
</evidence>
<comment type="caution">
    <text evidence="2">The sequence shown here is derived from an EMBL/GenBank/DDBJ whole genome shotgun (WGS) entry which is preliminary data.</text>
</comment>
<dbReference type="EMBL" id="PIEU01000088">
    <property type="protein sequence ID" value="PZL72142.1"/>
    <property type="molecule type" value="Genomic_DNA"/>
</dbReference>
<keyword evidence="3" id="KW-1185">Reference proteome</keyword>
<sequence>MTERIDYDVITEIAETAHNLLFGDNADYCNLPNYLKEFGINIGYAELENDMSGYLRADGKNPPQIVVNVNDSKSRQLFTMAHELGHLLMHYKWSPGKDVGINDIVEVTMYRNGTYQTSEQTQKEIEADQFATAFLMPKAKIAKLIIDESTRLGRKLDPSEATSLMADTFGVSKQAANIRLNNILKKG</sequence>
<dbReference type="Pfam" id="PF06114">
    <property type="entry name" value="Peptidase_M78"/>
    <property type="match status" value="1"/>
</dbReference>
<dbReference type="InterPro" id="IPR052345">
    <property type="entry name" value="Rad_response_metalloprotease"/>
</dbReference>
<dbReference type="PANTHER" id="PTHR43236:SF1">
    <property type="entry name" value="BLL7220 PROTEIN"/>
    <property type="match status" value="1"/>
</dbReference>
<gene>
    <name evidence="2" type="ORF">CI088_11060</name>
</gene>
<evidence type="ECO:0000259" key="1">
    <source>
        <dbReference type="Pfam" id="PF06114"/>
    </source>
</evidence>
<dbReference type="Proteomes" id="UP000249828">
    <property type="component" value="Unassembled WGS sequence"/>
</dbReference>
<dbReference type="AlphaFoldDB" id="A0A2W4BG34"/>
<proteinExistence type="predicted"/>
<evidence type="ECO:0000313" key="3">
    <source>
        <dbReference type="Proteomes" id="UP000249828"/>
    </source>
</evidence>
<organism evidence="2 3">
    <name type="scientific">Enterococcus plantarum</name>
    <dbReference type="NCBI Taxonomy" id="1077675"/>
    <lineage>
        <taxon>Bacteria</taxon>
        <taxon>Bacillati</taxon>
        <taxon>Bacillota</taxon>
        <taxon>Bacilli</taxon>
        <taxon>Lactobacillales</taxon>
        <taxon>Enterococcaceae</taxon>
        <taxon>Enterococcus</taxon>
    </lineage>
</organism>
<reference evidence="2 3" key="1">
    <citation type="submission" date="2017-11" db="EMBL/GenBank/DDBJ databases">
        <title>Draft genome sequence of Enterococcus plantarum TRW2 strain isolated from lettuce.</title>
        <authorList>
            <person name="Kim E.B."/>
            <person name="Marco M.L."/>
            <person name="Williams T.R."/>
            <person name="You I.H."/>
        </authorList>
    </citation>
    <scope>NUCLEOTIDE SEQUENCE [LARGE SCALE GENOMIC DNA]</scope>
    <source>
        <strain evidence="2 3">TRW2</strain>
    </source>
</reference>
<dbReference type="InterPro" id="IPR010359">
    <property type="entry name" value="IrrE_HExxH"/>
</dbReference>
<accession>A0A2W4BG34</accession>
<protein>
    <recommendedName>
        <fullName evidence="1">IrrE N-terminal-like domain-containing protein</fullName>
    </recommendedName>
</protein>
<feature type="domain" description="IrrE N-terminal-like" evidence="1">
    <location>
        <begin position="36"/>
        <end position="181"/>
    </location>
</feature>
<dbReference type="PANTHER" id="PTHR43236">
    <property type="entry name" value="ANTITOXIN HIGA1"/>
    <property type="match status" value="1"/>
</dbReference>
<name>A0A2W4BG34_9ENTE</name>
<dbReference type="RefSeq" id="WP_111248228.1">
    <property type="nucleotide sequence ID" value="NZ_PIEU01000088.1"/>
</dbReference>
<dbReference type="Gene3D" id="1.10.10.2910">
    <property type="match status" value="1"/>
</dbReference>